<evidence type="ECO:0000256" key="5">
    <source>
        <dbReference type="ARBA" id="ARBA00022771"/>
    </source>
</evidence>
<dbReference type="GO" id="GO:0000981">
    <property type="term" value="F:DNA-binding transcription factor activity, RNA polymerase II-specific"/>
    <property type="evidence" value="ECO:0007669"/>
    <property type="project" value="TreeGrafter"/>
</dbReference>
<evidence type="ECO:0000259" key="9">
    <source>
        <dbReference type="PROSITE" id="PS50157"/>
    </source>
</evidence>
<dbReference type="SUPFAM" id="SSF57667">
    <property type="entry name" value="beta-beta-alpha zinc fingers"/>
    <property type="match status" value="2"/>
</dbReference>
<evidence type="ECO:0000256" key="4">
    <source>
        <dbReference type="ARBA" id="ARBA00022737"/>
    </source>
</evidence>
<dbReference type="GO" id="GO:0000978">
    <property type="term" value="F:RNA polymerase II cis-regulatory region sequence-specific DNA binding"/>
    <property type="evidence" value="ECO:0007669"/>
    <property type="project" value="TreeGrafter"/>
</dbReference>
<dbReference type="InterPro" id="IPR036236">
    <property type="entry name" value="Znf_C2H2_sf"/>
</dbReference>
<feature type="domain" description="C2H2-type" evidence="9">
    <location>
        <begin position="57"/>
        <end position="84"/>
    </location>
</feature>
<proteinExistence type="inferred from homology"/>
<dbReference type="PANTHER" id="PTHR23226:SF416">
    <property type="entry name" value="FI01424P"/>
    <property type="match status" value="1"/>
</dbReference>
<dbReference type="FunFam" id="3.30.160.60:FF:000688">
    <property type="entry name" value="zinc finger protein 197 isoform X1"/>
    <property type="match status" value="1"/>
</dbReference>
<evidence type="ECO:0000256" key="1">
    <source>
        <dbReference type="ARBA" id="ARBA00004123"/>
    </source>
</evidence>
<evidence type="ECO:0000256" key="6">
    <source>
        <dbReference type="ARBA" id="ARBA00022833"/>
    </source>
</evidence>
<comment type="similarity">
    <text evidence="2">Belongs to the krueppel C2H2-type zinc-finger protein family.</text>
</comment>
<comment type="subcellular location">
    <subcellularLocation>
        <location evidence="1">Nucleus</location>
    </subcellularLocation>
</comment>
<dbReference type="AlphaFoldDB" id="A0A8C0I4V4"/>
<evidence type="ECO:0000313" key="10">
    <source>
        <dbReference type="Ensembl" id="ENSBMSP00010025194.1"/>
    </source>
</evidence>
<keyword evidence="5 8" id="KW-0863">Zinc-finger</keyword>
<dbReference type="InterPro" id="IPR013087">
    <property type="entry name" value="Znf_C2H2_type"/>
</dbReference>
<reference evidence="10" key="1">
    <citation type="submission" date="2023-09" db="UniProtKB">
        <authorList>
            <consortium name="Ensembl"/>
        </authorList>
    </citation>
    <scope>IDENTIFICATION</scope>
</reference>
<accession>A0A8C0I4V4</accession>
<dbReference type="FunFam" id="3.30.160.60:FF:001498">
    <property type="entry name" value="Zinc finger protein 404"/>
    <property type="match status" value="1"/>
</dbReference>
<dbReference type="GO" id="GO:0008270">
    <property type="term" value="F:zinc ion binding"/>
    <property type="evidence" value="ECO:0007669"/>
    <property type="project" value="UniProtKB-KW"/>
</dbReference>
<sequence length="231" mass="27344">MNVMNVGKLLARTQRLLDILEFILVRSPTYVRNAGRPLGETQNFLDMREFTLERKPYECFECGKAFRRTSHLIVHQRIHTGEKPHQCNECARTFWDNSELLLHQKIHIGEKPYECNECEKTFSQHPNLSYIREFTLERSLTSAKNVRRPLVGVLTSSDIKVFTVWNDLQNMKAFCGKAEVRLIVLSLYPKFSDQMNGQNLLCPFTDFYFKQWSKRMRHFYELFMRSFSVLS</sequence>
<name>A0A8C0I4V4_BALMU</name>
<dbReference type="FunFam" id="3.30.160.60:FF:001542">
    <property type="entry name" value="zinc finger protein 3 homolog"/>
    <property type="match status" value="1"/>
</dbReference>
<evidence type="ECO:0000256" key="3">
    <source>
        <dbReference type="ARBA" id="ARBA00022723"/>
    </source>
</evidence>
<dbReference type="GeneTree" id="ENSGT00940000162652"/>
<keyword evidence="7" id="KW-0539">Nucleus</keyword>
<dbReference type="SMART" id="SM00355">
    <property type="entry name" value="ZnF_C2H2"/>
    <property type="match status" value="2"/>
</dbReference>
<dbReference type="PANTHER" id="PTHR23226">
    <property type="entry name" value="ZINC FINGER AND SCAN DOMAIN-CONTAINING"/>
    <property type="match status" value="1"/>
</dbReference>
<feature type="domain" description="C2H2-type" evidence="9">
    <location>
        <begin position="85"/>
        <end position="112"/>
    </location>
</feature>
<dbReference type="GO" id="GO:0005634">
    <property type="term" value="C:nucleus"/>
    <property type="evidence" value="ECO:0007669"/>
    <property type="project" value="UniProtKB-SubCell"/>
</dbReference>
<protein>
    <recommendedName>
        <fullName evidence="9">C2H2-type domain-containing protein</fullName>
    </recommendedName>
</protein>
<dbReference type="Ensembl" id="ENSBMST00010027743.1">
    <property type="protein sequence ID" value="ENSBMSP00010025194.1"/>
    <property type="gene ID" value="ENSBMSG00010018311.1"/>
</dbReference>
<keyword evidence="6" id="KW-0862">Zinc</keyword>
<dbReference type="PROSITE" id="PS50157">
    <property type="entry name" value="ZINC_FINGER_C2H2_2"/>
    <property type="match status" value="2"/>
</dbReference>
<keyword evidence="3" id="KW-0479">Metal-binding</keyword>
<evidence type="ECO:0000256" key="7">
    <source>
        <dbReference type="ARBA" id="ARBA00023242"/>
    </source>
</evidence>
<dbReference type="Pfam" id="PF00096">
    <property type="entry name" value="zf-C2H2"/>
    <property type="match status" value="2"/>
</dbReference>
<organism evidence="10">
    <name type="scientific">Balaenoptera musculus</name>
    <name type="common">Blue whale</name>
    <dbReference type="NCBI Taxonomy" id="9771"/>
    <lineage>
        <taxon>Eukaryota</taxon>
        <taxon>Metazoa</taxon>
        <taxon>Chordata</taxon>
        <taxon>Craniata</taxon>
        <taxon>Vertebrata</taxon>
        <taxon>Euteleostomi</taxon>
        <taxon>Mammalia</taxon>
        <taxon>Eutheria</taxon>
        <taxon>Laurasiatheria</taxon>
        <taxon>Artiodactyla</taxon>
        <taxon>Whippomorpha</taxon>
        <taxon>Cetacea</taxon>
        <taxon>Mysticeti</taxon>
        <taxon>Balaenopteridae</taxon>
        <taxon>Balaenoptera</taxon>
    </lineage>
</organism>
<dbReference type="PROSITE" id="PS00028">
    <property type="entry name" value="ZINC_FINGER_C2H2_1"/>
    <property type="match status" value="2"/>
</dbReference>
<keyword evidence="4" id="KW-0677">Repeat</keyword>
<evidence type="ECO:0000256" key="2">
    <source>
        <dbReference type="ARBA" id="ARBA00006991"/>
    </source>
</evidence>
<dbReference type="Gene3D" id="3.30.160.60">
    <property type="entry name" value="Classic Zinc Finger"/>
    <property type="match status" value="3"/>
</dbReference>
<evidence type="ECO:0000256" key="8">
    <source>
        <dbReference type="PROSITE-ProRule" id="PRU00042"/>
    </source>
</evidence>